<gene>
    <name evidence="2" type="ORF">SAMN05421659_11426</name>
</gene>
<evidence type="ECO:0000256" key="1">
    <source>
        <dbReference type="SAM" id="Phobius"/>
    </source>
</evidence>
<dbReference type="Proteomes" id="UP000199701">
    <property type="component" value="Unassembled WGS sequence"/>
</dbReference>
<protein>
    <submittedName>
        <fullName evidence="2">Uncharacterized protein</fullName>
    </submittedName>
</protein>
<organism evidence="2 3">
    <name type="scientific">[Clostridium] fimetarium</name>
    <dbReference type="NCBI Taxonomy" id="99656"/>
    <lineage>
        <taxon>Bacteria</taxon>
        <taxon>Bacillati</taxon>
        <taxon>Bacillota</taxon>
        <taxon>Clostridia</taxon>
        <taxon>Lachnospirales</taxon>
        <taxon>Lachnospiraceae</taxon>
    </lineage>
</organism>
<dbReference type="EMBL" id="FOJI01000014">
    <property type="protein sequence ID" value="SEW38705.1"/>
    <property type="molecule type" value="Genomic_DNA"/>
</dbReference>
<name>A0A1I0RDA8_9FIRM</name>
<keyword evidence="1" id="KW-1133">Transmembrane helix</keyword>
<evidence type="ECO:0000313" key="2">
    <source>
        <dbReference type="EMBL" id="SEW38705.1"/>
    </source>
</evidence>
<dbReference type="AlphaFoldDB" id="A0A1I0RDA8"/>
<feature type="transmembrane region" description="Helical" evidence="1">
    <location>
        <begin position="6"/>
        <end position="27"/>
    </location>
</feature>
<dbReference type="OrthoDB" id="2221733at2"/>
<sequence length="175" mass="19779">MTISDKIQLGTIITTTAFSIIAIIISIRTLRQNSKMLEESTRPVLSIYGESIDTGNPSLYLVIKNFGTSTATISKFYYDFDFTNCYCTKGIDFLGKLKNCTIAPGQSRICLLEQRYIDRPVKFDIEYKSTTRTYNESFTVDIKAGVGMPSSKNKTPDMELQTISFTLQEMLQKNL</sequence>
<reference evidence="2 3" key="1">
    <citation type="submission" date="2016-10" db="EMBL/GenBank/DDBJ databases">
        <authorList>
            <person name="de Groot N.N."/>
        </authorList>
    </citation>
    <scope>NUCLEOTIDE SEQUENCE [LARGE SCALE GENOMIC DNA]</scope>
    <source>
        <strain evidence="2 3">DSM 9179</strain>
    </source>
</reference>
<dbReference type="RefSeq" id="WP_092455858.1">
    <property type="nucleotide sequence ID" value="NZ_FOJI01000014.1"/>
</dbReference>
<keyword evidence="1" id="KW-0812">Transmembrane</keyword>
<evidence type="ECO:0000313" key="3">
    <source>
        <dbReference type="Proteomes" id="UP000199701"/>
    </source>
</evidence>
<proteinExistence type="predicted"/>
<accession>A0A1I0RDA8</accession>
<keyword evidence="1" id="KW-0472">Membrane</keyword>
<keyword evidence="3" id="KW-1185">Reference proteome</keyword>